<protein>
    <recommendedName>
        <fullName evidence="2">EthD domain-containing protein</fullName>
    </recommendedName>
</protein>
<dbReference type="Proteomes" id="UP000240883">
    <property type="component" value="Unassembled WGS sequence"/>
</dbReference>
<keyword evidence="4" id="KW-1185">Reference proteome</keyword>
<sequence length="137" mass="15626">MTYTLVLLVSRKPTLSIAAFKHHYETIHIPVLKSIVGPDFPLSHTRHYIERDEKTANVFIGSLDDFQFDAFAVLTFGNQAHWERFLAKVKQPHNAIKLAEDDDRFLDYSKMRAVFAGDTKATGRDGVDMGWRFVAAI</sequence>
<proteinExistence type="inferred from homology"/>
<evidence type="ECO:0000313" key="4">
    <source>
        <dbReference type="Proteomes" id="UP000240883"/>
    </source>
</evidence>
<evidence type="ECO:0000259" key="2">
    <source>
        <dbReference type="Pfam" id="PF07110"/>
    </source>
</evidence>
<dbReference type="InterPro" id="IPR009799">
    <property type="entry name" value="EthD_dom"/>
</dbReference>
<dbReference type="EMBL" id="KZ678130">
    <property type="protein sequence ID" value="PSN72027.1"/>
    <property type="molecule type" value="Genomic_DNA"/>
</dbReference>
<accession>A0A2T2P2W7</accession>
<reference evidence="3 4" key="1">
    <citation type="journal article" date="2018" name="Front. Microbiol.">
        <title>Genome-Wide Analysis of Corynespora cassiicola Leaf Fall Disease Putative Effectors.</title>
        <authorList>
            <person name="Lopez D."/>
            <person name="Ribeiro S."/>
            <person name="Label P."/>
            <person name="Fumanal B."/>
            <person name="Venisse J.S."/>
            <person name="Kohler A."/>
            <person name="de Oliveira R.R."/>
            <person name="Labutti K."/>
            <person name="Lipzen A."/>
            <person name="Lail K."/>
            <person name="Bauer D."/>
            <person name="Ohm R.A."/>
            <person name="Barry K.W."/>
            <person name="Spatafora J."/>
            <person name="Grigoriev I.V."/>
            <person name="Martin F.M."/>
            <person name="Pujade-Renaud V."/>
        </authorList>
    </citation>
    <scope>NUCLEOTIDE SEQUENCE [LARGE SCALE GENOMIC DNA]</scope>
    <source>
        <strain evidence="3 4">Philippines</strain>
    </source>
</reference>
<dbReference type="SUPFAM" id="SSF54909">
    <property type="entry name" value="Dimeric alpha+beta barrel"/>
    <property type="match status" value="1"/>
</dbReference>
<organism evidence="3 4">
    <name type="scientific">Corynespora cassiicola Philippines</name>
    <dbReference type="NCBI Taxonomy" id="1448308"/>
    <lineage>
        <taxon>Eukaryota</taxon>
        <taxon>Fungi</taxon>
        <taxon>Dikarya</taxon>
        <taxon>Ascomycota</taxon>
        <taxon>Pezizomycotina</taxon>
        <taxon>Dothideomycetes</taxon>
        <taxon>Pleosporomycetidae</taxon>
        <taxon>Pleosporales</taxon>
        <taxon>Corynesporascaceae</taxon>
        <taxon>Corynespora</taxon>
    </lineage>
</organism>
<evidence type="ECO:0000256" key="1">
    <source>
        <dbReference type="ARBA" id="ARBA00005986"/>
    </source>
</evidence>
<feature type="domain" description="EthD" evidence="2">
    <location>
        <begin position="12"/>
        <end position="107"/>
    </location>
</feature>
<gene>
    <name evidence="3" type="ORF">BS50DRAFT_569606</name>
</gene>
<dbReference type="GO" id="GO:0016491">
    <property type="term" value="F:oxidoreductase activity"/>
    <property type="evidence" value="ECO:0007669"/>
    <property type="project" value="InterPro"/>
</dbReference>
<comment type="similarity">
    <text evidence="1">Belongs to the tpcK family.</text>
</comment>
<name>A0A2T2P2W7_CORCC</name>
<dbReference type="InterPro" id="IPR011008">
    <property type="entry name" value="Dimeric_a/b-barrel"/>
</dbReference>
<evidence type="ECO:0000313" key="3">
    <source>
        <dbReference type="EMBL" id="PSN72027.1"/>
    </source>
</evidence>
<dbReference type="Pfam" id="PF07110">
    <property type="entry name" value="EthD"/>
    <property type="match status" value="1"/>
</dbReference>
<dbReference type="OrthoDB" id="2519291at2759"/>
<dbReference type="AlphaFoldDB" id="A0A2T2P2W7"/>
<dbReference type="Gene3D" id="3.30.70.100">
    <property type="match status" value="1"/>
</dbReference>